<evidence type="ECO:0000256" key="7">
    <source>
        <dbReference type="ARBA" id="ARBA00050464"/>
    </source>
</evidence>
<evidence type="ECO:0000256" key="6">
    <source>
        <dbReference type="ARBA" id="ARBA00023239"/>
    </source>
</evidence>
<dbReference type="Proteomes" id="UP000007718">
    <property type="component" value="Chromosome"/>
</dbReference>
<dbReference type="GO" id="GO:0030170">
    <property type="term" value="F:pyridoxal phosphate binding"/>
    <property type="evidence" value="ECO:0007669"/>
    <property type="project" value="UniProtKB-UniRule"/>
</dbReference>
<sequence>MEDGRGFARRHVTPEHCSRLPSMHLSGSAHINPAGELVIGGLPAPELAERFGTPLFVYDEALIREQCRRFHRALQKTGLDHQVSYASKAFLCRALARLMAEEGLGLDVVSGGELYTALAAGFDPAHIHLHGNNKLDSELRRALAAGVGCYVVDSLDEVARLNTLAGELGTRARCLLRVTPGVEAHTHDFIQTGAADSKFGLNLASGQASEALRAMLQAEWLDVLGVHFHIGSQIFGTEGTRAALARVLAWLAGEREHSGFAARVLNIGGGFGIRYTGADQPQPLEDLLAEVAAALRAGAAEHRLPLPQLWLEPGRSIVGEAGWTLYTVGTVKQIPGVRNYVSVDGGMSDHLRTALYGADYEVALANRMHGAPQGTYTVVGKLCESGDVVARDKPLPEPRHGDLLAVSCTGAYHYAMSSRYNAMLRPAVVFVKDGEAREVVRRETYDDLLRGQLD</sequence>
<dbReference type="InterPro" id="IPR029066">
    <property type="entry name" value="PLP-binding_barrel"/>
</dbReference>
<dbReference type="SUPFAM" id="SSF51419">
    <property type="entry name" value="PLP-binding barrel"/>
    <property type="match status" value="1"/>
</dbReference>
<feature type="binding site" evidence="12">
    <location>
        <position position="352"/>
    </location>
    <ligand>
        <name>substrate</name>
    </ligand>
</feature>
<reference evidence="16 17" key="2">
    <citation type="journal article" date="2012" name="Stand. Genomic Sci.">
        <title>Complete genome sequence of the orange-red pigmented, radioresistant Deinococcus proteolyticus type strain (MRP(T)).</title>
        <authorList>
            <person name="Copeland A."/>
            <person name="Zeytun A."/>
            <person name="Yassawong M."/>
            <person name="Nolan M."/>
            <person name="Lucas S."/>
            <person name="Hammon N."/>
            <person name="Deshpande S."/>
            <person name="Cheng J.F."/>
            <person name="Han C."/>
            <person name="Tapia R."/>
            <person name="Goodwin L.A."/>
            <person name="Pitluck S."/>
            <person name="Mavromatis K."/>
            <person name="Liolios K."/>
            <person name="Pagani I."/>
            <person name="Ivanova N."/>
            <person name="Mikhailova N."/>
            <person name="Pati A."/>
            <person name="Chen A."/>
            <person name="Palaniappan K."/>
            <person name="Land M."/>
            <person name="Hauser L."/>
            <person name="Jeffries C.D."/>
            <person name="Brambilla E.M."/>
            <person name="Rohde M."/>
            <person name="Sikorski J."/>
            <person name="Pukall R."/>
            <person name="Goker M."/>
            <person name="Detter J.C."/>
            <person name="Woyke T."/>
            <person name="Bristow J."/>
            <person name="Eisen J.A."/>
            <person name="Markowitz V."/>
            <person name="Hugenholtz P."/>
            <person name="Kyrpides N.C."/>
            <person name="Klenk H.P."/>
            <person name="Lapidus A."/>
        </authorList>
    </citation>
    <scope>NUCLEOTIDE SEQUENCE [LARGE SCALE GENOMIC DNA]</scope>
    <source>
        <strain evidence="17">ATCC 35074 / DSM 20540 / JCM 6276 / NBRC 101906 / NCIMB 13154 / VKM Ac-1939 / CCM 2703 / MRP</strain>
    </source>
</reference>
<comment type="catalytic activity">
    <reaction evidence="7 12 14">
        <text>meso-2,6-diaminopimelate + H(+) = L-lysine + CO2</text>
        <dbReference type="Rhea" id="RHEA:15101"/>
        <dbReference type="ChEBI" id="CHEBI:15378"/>
        <dbReference type="ChEBI" id="CHEBI:16526"/>
        <dbReference type="ChEBI" id="CHEBI:32551"/>
        <dbReference type="ChEBI" id="CHEBI:57791"/>
        <dbReference type="EC" id="4.1.1.20"/>
    </reaction>
</comment>
<evidence type="ECO:0000256" key="11">
    <source>
        <dbReference type="ARBA" id="ARBA00074972"/>
    </source>
</evidence>
<feature type="binding site" evidence="12">
    <location>
        <position position="412"/>
    </location>
    <ligand>
        <name>pyridoxal 5'-phosphate</name>
        <dbReference type="ChEBI" id="CHEBI:597326"/>
    </ligand>
</feature>
<dbReference type="PROSITE" id="PS00878">
    <property type="entry name" value="ODR_DC_2_1"/>
    <property type="match status" value="1"/>
</dbReference>
<feature type="binding site" evidence="12">
    <location>
        <position position="270"/>
    </location>
    <ligand>
        <name>pyridoxal 5'-phosphate</name>
        <dbReference type="ChEBI" id="CHEBI:597326"/>
    </ligand>
</feature>
<dbReference type="InterPro" id="IPR009006">
    <property type="entry name" value="Ala_racemase/Decarboxylase_C"/>
</dbReference>
<evidence type="ECO:0000256" key="10">
    <source>
        <dbReference type="ARBA" id="ARBA00066427"/>
    </source>
</evidence>
<feature type="binding site" evidence="12">
    <location>
        <position position="384"/>
    </location>
    <ligand>
        <name>substrate</name>
    </ligand>
</feature>
<dbReference type="STRING" id="693977.Deipr_0627"/>
<dbReference type="KEGG" id="dpt:Deipr_0627"/>
<dbReference type="GO" id="GO:0009089">
    <property type="term" value="P:lysine biosynthetic process via diaminopimelate"/>
    <property type="evidence" value="ECO:0007669"/>
    <property type="project" value="UniProtKB-UniRule"/>
</dbReference>
<gene>
    <name evidence="12" type="primary">lysA</name>
    <name evidence="16" type="ordered locus">Deipr_0627</name>
</gene>
<dbReference type="FunFam" id="3.20.20.10:FF:000003">
    <property type="entry name" value="Diaminopimelate decarboxylase"/>
    <property type="match status" value="1"/>
</dbReference>
<dbReference type="Gene3D" id="2.40.37.10">
    <property type="entry name" value="Lyase, Ornithine Decarboxylase, Chain A, domain 1"/>
    <property type="match status" value="1"/>
</dbReference>
<dbReference type="HOGENOM" id="CLU_026444_0_1_0"/>
<dbReference type="PRINTS" id="PR01179">
    <property type="entry name" value="ODADCRBXLASE"/>
</dbReference>
<evidence type="ECO:0000259" key="15">
    <source>
        <dbReference type="Pfam" id="PF02784"/>
    </source>
</evidence>
<dbReference type="Pfam" id="PF02784">
    <property type="entry name" value="Orn_Arg_deC_N"/>
    <property type="match status" value="1"/>
</dbReference>
<dbReference type="CDD" id="cd06828">
    <property type="entry name" value="PLPDE_III_DapDC"/>
    <property type="match status" value="1"/>
</dbReference>
<accession>F0RL15</accession>
<feature type="binding site" evidence="12">
    <location>
        <begin position="312"/>
        <end position="315"/>
    </location>
    <ligand>
        <name>pyridoxal 5'-phosphate</name>
        <dbReference type="ChEBI" id="CHEBI:597326"/>
    </ligand>
</feature>
<reference evidence="17" key="1">
    <citation type="submission" date="2011-02" db="EMBL/GenBank/DDBJ databases">
        <title>The complete sequence of chromosome of Deinococcus proteolyticus DSM 20540.</title>
        <authorList>
            <consortium name="US DOE Joint Genome Institute (JGI-PGF)"/>
            <person name="Lucas S."/>
            <person name="Copeland A."/>
            <person name="Lapidus A."/>
            <person name="Bruce D."/>
            <person name="Goodwin L."/>
            <person name="Pitluck S."/>
            <person name="Kyrpides N."/>
            <person name="Mavromatis K."/>
            <person name="Pagani I."/>
            <person name="Ivanova N."/>
            <person name="Ovchinnikova G."/>
            <person name="Zeytun A."/>
            <person name="Detter J.C."/>
            <person name="Han C."/>
            <person name="Land M."/>
            <person name="Hauser L."/>
            <person name="Markowitz V."/>
            <person name="Cheng J.-F."/>
            <person name="Hugenholtz P."/>
            <person name="Woyke T."/>
            <person name="Wu D."/>
            <person name="Pukall R."/>
            <person name="Steenblock K."/>
            <person name="Brambilla E."/>
            <person name="Klenk H.-P."/>
            <person name="Eisen J.A."/>
        </authorList>
    </citation>
    <scope>NUCLEOTIDE SEQUENCE [LARGE SCALE GENOMIC DNA]</scope>
    <source>
        <strain evidence="17">ATCC 35074 / DSM 20540 / JCM 6276 / NBRC 101906 / NCIMB 13154 / VKM Ac-1939 / CCM 2703 / MRP</strain>
    </source>
</reference>
<dbReference type="PANTHER" id="PTHR43727">
    <property type="entry name" value="DIAMINOPIMELATE DECARBOXYLASE"/>
    <property type="match status" value="1"/>
</dbReference>
<evidence type="ECO:0000256" key="1">
    <source>
        <dbReference type="ARBA" id="ARBA00001933"/>
    </source>
</evidence>
<dbReference type="EMBL" id="CP002536">
    <property type="protein sequence ID" value="ADY25788.1"/>
    <property type="molecule type" value="Genomic_DNA"/>
</dbReference>
<evidence type="ECO:0000256" key="2">
    <source>
        <dbReference type="ARBA" id="ARBA00022605"/>
    </source>
</evidence>
<keyword evidence="2 12" id="KW-0028">Amino-acid biosynthesis</keyword>
<dbReference type="AlphaFoldDB" id="F0RL15"/>
<evidence type="ECO:0000313" key="16">
    <source>
        <dbReference type="EMBL" id="ADY25788.1"/>
    </source>
</evidence>
<dbReference type="HAMAP" id="MF_02120">
    <property type="entry name" value="LysA"/>
    <property type="match status" value="1"/>
</dbReference>
<proteinExistence type="inferred from homology"/>
<evidence type="ECO:0000256" key="13">
    <source>
        <dbReference type="PIRSR" id="PIRSR600183-50"/>
    </source>
</evidence>
<feature type="binding site" evidence="12">
    <location>
        <position position="356"/>
    </location>
    <ligand>
        <name>substrate</name>
    </ligand>
</feature>
<evidence type="ECO:0000313" key="17">
    <source>
        <dbReference type="Proteomes" id="UP000007718"/>
    </source>
</evidence>
<feature type="binding site" evidence="12">
    <location>
        <position position="412"/>
    </location>
    <ligand>
        <name>substrate</name>
    </ligand>
</feature>
<evidence type="ECO:0000256" key="8">
    <source>
        <dbReference type="ARBA" id="ARBA00060643"/>
    </source>
</evidence>
<dbReference type="PRINTS" id="PR01181">
    <property type="entry name" value="DAPDCRBXLASE"/>
</dbReference>
<dbReference type="PANTHER" id="PTHR43727:SF2">
    <property type="entry name" value="GROUP IV DECARBOXYLASE"/>
    <property type="match status" value="1"/>
</dbReference>
<feature type="binding site" evidence="12">
    <location>
        <position position="315"/>
    </location>
    <ligand>
        <name>substrate</name>
    </ligand>
</feature>
<organism evidence="16 17">
    <name type="scientific">Deinococcus proteolyticus (strain ATCC 35074 / DSM 20540 / JCM 6276 / NBRC 101906 / NCIMB 13154 / VKM Ac-1939 / CCM 2703 / MRP)</name>
    <dbReference type="NCBI Taxonomy" id="693977"/>
    <lineage>
        <taxon>Bacteria</taxon>
        <taxon>Thermotogati</taxon>
        <taxon>Deinococcota</taxon>
        <taxon>Deinococci</taxon>
        <taxon>Deinococcales</taxon>
        <taxon>Deinococcaceae</taxon>
        <taxon>Deinococcus</taxon>
    </lineage>
</organism>
<evidence type="ECO:0000256" key="3">
    <source>
        <dbReference type="ARBA" id="ARBA00022793"/>
    </source>
</evidence>
<feature type="domain" description="Orn/DAP/Arg decarboxylase 2 N-terminal" evidence="15">
    <location>
        <begin position="62"/>
        <end position="318"/>
    </location>
</feature>
<comment type="similarity">
    <text evidence="9 12">Belongs to the Orn/Lys/Arg decarboxylase class-II family. LysA subfamily.</text>
</comment>
<comment type="cofactor">
    <cofactor evidence="1 12 13 14">
        <name>pyridoxal 5'-phosphate</name>
        <dbReference type="ChEBI" id="CHEBI:597326"/>
    </cofactor>
</comment>
<comment type="pathway">
    <text evidence="8 12 14">Amino-acid biosynthesis; L-lysine biosynthesis via DAP pathway; L-lysine from DL-2,6-diaminopimelate: step 1/1.</text>
</comment>
<dbReference type="InterPro" id="IPR022644">
    <property type="entry name" value="De-COase2_N"/>
</dbReference>
<evidence type="ECO:0000256" key="12">
    <source>
        <dbReference type="HAMAP-Rule" id="MF_02120"/>
    </source>
</evidence>
<evidence type="ECO:0000256" key="5">
    <source>
        <dbReference type="ARBA" id="ARBA00023154"/>
    </source>
</evidence>
<feature type="modified residue" description="N6-(pyridoxal phosphate)lysine" evidence="12 13">
    <location>
        <position position="88"/>
    </location>
</feature>
<dbReference type="EC" id="4.1.1.20" evidence="10 12"/>
<name>F0RL15_DEIPM</name>
<feature type="active site" description="Proton donor" evidence="13">
    <location>
        <position position="383"/>
    </location>
</feature>
<comment type="subunit">
    <text evidence="12">Homodimer.</text>
</comment>
<dbReference type="NCBIfam" id="TIGR01048">
    <property type="entry name" value="lysA"/>
    <property type="match status" value="1"/>
</dbReference>
<keyword evidence="6 12" id="KW-0456">Lyase</keyword>
<keyword evidence="3 12" id="KW-0210">Decarboxylase</keyword>
<dbReference type="SUPFAM" id="SSF50621">
    <property type="entry name" value="Alanine racemase C-terminal domain-like"/>
    <property type="match status" value="1"/>
</dbReference>
<dbReference type="UniPathway" id="UPA00034">
    <property type="reaction ID" value="UER00027"/>
</dbReference>
<dbReference type="InterPro" id="IPR022653">
    <property type="entry name" value="De-COase2_pyr-phos_BS"/>
</dbReference>
<keyword evidence="5 12" id="KW-0457">Lysine biosynthesis</keyword>
<dbReference type="InterPro" id="IPR002986">
    <property type="entry name" value="DAP_deCOOHase_LysA"/>
</dbReference>
<dbReference type="FunFam" id="2.40.37.10:FF:000003">
    <property type="entry name" value="Diaminopimelate decarboxylase"/>
    <property type="match status" value="1"/>
</dbReference>
<dbReference type="InterPro" id="IPR000183">
    <property type="entry name" value="Orn/DAP/Arg_de-COase"/>
</dbReference>
<evidence type="ECO:0000256" key="14">
    <source>
        <dbReference type="RuleBase" id="RU003738"/>
    </source>
</evidence>
<dbReference type="eggNOG" id="COG0019">
    <property type="taxonomic scope" value="Bacteria"/>
</dbReference>
<keyword evidence="17" id="KW-1185">Reference proteome</keyword>
<dbReference type="GO" id="GO:0008836">
    <property type="term" value="F:diaminopimelate decarboxylase activity"/>
    <property type="evidence" value="ECO:0007669"/>
    <property type="project" value="UniProtKB-UniRule"/>
</dbReference>
<comment type="function">
    <text evidence="12">Specifically catalyzes the decarboxylation of meso-diaminopimelate (meso-DAP) to L-lysine.</text>
</comment>
<evidence type="ECO:0000256" key="4">
    <source>
        <dbReference type="ARBA" id="ARBA00022898"/>
    </source>
</evidence>
<protein>
    <recommendedName>
        <fullName evidence="11 12">Diaminopimelate decarboxylase</fullName>
        <shortName evidence="12">DAP decarboxylase</shortName>
        <shortName evidence="12">DAPDC</shortName>
        <ecNumber evidence="10 12">4.1.1.20</ecNumber>
    </recommendedName>
</protein>
<keyword evidence="4 12" id="KW-0663">Pyridoxal phosphate</keyword>
<evidence type="ECO:0000256" key="9">
    <source>
        <dbReference type="ARBA" id="ARBA00060983"/>
    </source>
</evidence>
<dbReference type="Gene3D" id="3.20.20.10">
    <property type="entry name" value="Alanine racemase"/>
    <property type="match status" value="1"/>
</dbReference>